<organism evidence="1 2">
    <name type="scientific">Kineococcus gynurae</name>
    <dbReference type="NCBI Taxonomy" id="452979"/>
    <lineage>
        <taxon>Bacteria</taxon>
        <taxon>Bacillati</taxon>
        <taxon>Actinomycetota</taxon>
        <taxon>Actinomycetes</taxon>
        <taxon>Kineosporiales</taxon>
        <taxon>Kineosporiaceae</taxon>
        <taxon>Kineococcus</taxon>
    </lineage>
</organism>
<evidence type="ECO:0000313" key="1">
    <source>
        <dbReference type="EMBL" id="MFB9376536.1"/>
    </source>
</evidence>
<dbReference type="SFLD" id="SFLDS00003">
    <property type="entry name" value="Haloacid_Dehalogenase"/>
    <property type="match status" value="1"/>
</dbReference>
<gene>
    <name evidence="1" type="ORF">ACFFVI_06105</name>
</gene>
<dbReference type="Proteomes" id="UP001589748">
    <property type="component" value="Unassembled WGS sequence"/>
</dbReference>
<sequence>MPRSSDPLLVLEPPAGAGCLLFDWDGTLADSTAANAAAFSAAVQPYGGEVSPDWFVRHAGLSAVEAVRVAALEQGLEVDEIRFCADRDRHYLARLGEVREVRPVADLARAQHGRRRLAVVSGGGRTTLLAGLRHLGLDHLFDVVVAREDAAHGKPAPDLYREALRRLGVPADRAVAYEDTDEGLQAAAGAGVAAIDVRPVRSTRRPMSS</sequence>
<name>A0ABV5LR09_9ACTN</name>
<dbReference type="SFLD" id="SFLDG01129">
    <property type="entry name" value="C1.5:_HAD__Beta-PGM__Phosphata"/>
    <property type="match status" value="1"/>
</dbReference>
<dbReference type="InterPro" id="IPR023214">
    <property type="entry name" value="HAD_sf"/>
</dbReference>
<keyword evidence="1" id="KW-0378">Hydrolase</keyword>
<dbReference type="PANTHER" id="PTHR43481:SF4">
    <property type="entry name" value="GLYCEROL-1-PHOSPHATE PHOSPHOHYDROLASE 1-RELATED"/>
    <property type="match status" value="1"/>
</dbReference>
<comment type="caution">
    <text evidence="1">The sequence shown here is derived from an EMBL/GenBank/DDBJ whole genome shotgun (WGS) entry which is preliminary data.</text>
</comment>
<dbReference type="InterPro" id="IPR036412">
    <property type="entry name" value="HAD-like_sf"/>
</dbReference>
<dbReference type="RefSeq" id="WP_380138185.1">
    <property type="nucleotide sequence ID" value="NZ_JBHLUI010000009.1"/>
</dbReference>
<protein>
    <submittedName>
        <fullName evidence="1">HAD family hydrolase</fullName>
    </submittedName>
</protein>
<keyword evidence="2" id="KW-1185">Reference proteome</keyword>
<dbReference type="InterPro" id="IPR051806">
    <property type="entry name" value="HAD-like_SPP"/>
</dbReference>
<evidence type="ECO:0000313" key="2">
    <source>
        <dbReference type="Proteomes" id="UP001589748"/>
    </source>
</evidence>
<dbReference type="EMBL" id="JBHMDM010000003">
    <property type="protein sequence ID" value="MFB9376536.1"/>
    <property type="molecule type" value="Genomic_DNA"/>
</dbReference>
<dbReference type="NCBIfam" id="TIGR01509">
    <property type="entry name" value="HAD-SF-IA-v3"/>
    <property type="match status" value="1"/>
</dbReference>
<dbReference type="SUPFAM" id="SSF56784">
    <property type="entry name" value="HAD-like"/>
    <property type="match status" value="1"/>
</dbReference>
<accession>A0ABV5LR09</accession>
<proteinExistence type="predicted"/>
<dbReference type="CDD" id="cd07505">
    <property type="entry name" value="HAD_BPGM-like"/>
    <property type="match status" value="1"/>
</dbReference>
<reference evidence="1 2" key="1">
    <citation type="submission" date="2024-09" db="EMBL/GenBank/DDBJ databases">
        <authorList>
            <person name="Sun Q."/>
            <person name="Mori K."/>
        </authorList>
    </citation>
    <scope>NUCLEOTIDE SEQUENCE [LARGE SCALE GENOMIC DNA]</scope>
    <source>
        <strain evidence="1 2">TISTR 1856</strain>
    </source>
</reference>
<dbReference type="InterPro" id="IPR041492">
    <property type="entry name" value="HAD_2"/>
</dbReference>
<dbReference type="GO" id="GO:0016787">
    <property type="term" value="F:hydrolase activity"/>
    <property type="evidence" value="ECO:0007669"/>
    <property type="project" value="UniProtKB-KW"/>
</dbReference>
<dbReference type="Pfam" id="PF13419">
    <property type="entry name" value="HAD_2"/>
    <property type="match status" value="1"/>
</dbReference>
<dbReference type="Gene3D" id="1.10.150.240">
    <property type="entry name" value="Putative phosphatase, domain 2"/>
    <property type="match status" value="1"/>
</dbReference>
<dbReference type="InterPro" id="IPR006439">
    <property type="entry name" value="HAD-SF_hydro_IA"/>
</dbReference>
<dbReference type="PANTHER" id="PTHR43481">
    <property type="entry name" value="FRUCTOSE-1-PHOSPHATE PHOSPHATASE"/>
    <property type="match status" value="1"/>
</dbReference>
<dbReference type="Gene3D" id="3.40.50.1000">
    <property type="entry name" value="HAD superfamily/HAD-like"/>
    <property type="match status" value="1"/>
</dbReference>
<dbReference type="InterPro" id="IPR023198">
    <property type="entry name" value="PGP-like_dom2"/>
</dbReference>